<keyword evidence="5" id="KW-1185">Reference proteome</keyword>
<dbReference type="GO" id="GO:0015074">
    <property type="term" value="P:DNA integration"/>
    <property type="evidence" value="ECO:0007669"/>
    <property type="project" value="InterPro"/>
</dbReference>
<sequence>MKQIRDVLRLALENGLSQRQISACLGIARGSVKDYLTRSAAAGLSWPLPIDIDDAALERRLFPPLSVLENGRKPEPDWAEIHEAMKLKGATLQGVHLEYLACHPDGLAYSSFCQVYRDFKQTLKRYMRQTHAAGDKVFVDYAGPTLPVIDPKTDEKRMAQIFVGVLGASSYIYAEAVWSQQLPNWIASHVRMFEHFGGVPQVVVCDNLKSAVTRASRTDPDVHPTYLDMASHYGTVIFPARPYKPKDKSKAENGVLIVERWIMFRLRKRVFTSLAELNRAISDLLTDANSRPFQKLKGCRREAFEKLDRPALKPLPQTRYAFTEFLRLRVGLDYHIEIAAHHYSVPCVLVRQAVDVRLTADTVEVLHGGRRVASHARGHGPGRTTDPLHMDPAHRHLETWTIEDELDWAISVGPNTHMFLQGMFARKVRRDMAYRSVAALKSVAREVGPERLEAACTRALQIGATEIHNVKSILRTNMDRMALPEPAHEEATFDHPNVRGAGYYCH</sequence>
<comment type="caution">
    <text evidence="4">The sequence shown here is derived from an EMBL/GenBank/DDBJ whole genome shotgun (WGS) entry which is preliminary data.</text>
</comment>
<dbReference type="InterPro" id="IPR036397">
    <property type="entry name" value="RNaseH_sf"/>
</dbReference>
<comment type="similarity">
    <text evidence="1">Belongs to the transposase IS21/IS408/IS1162 family.</text>
</comment>
<evidence type="ECO:0000256" key="1">
    <source>
        <dbReference type="ARBA" id="ARBA00009277"/>
    </source>
</evidence>
<dbReference type="PANTHER" id="PTHR35004:SF8">
    <property type="entry name" value="TRANSPOSASE RV3428C-RELATED"/>
    <property type="match status" value="1"/>
</dbReference>
<dbReference type="Gene3D" id="3.30.420.10">
    <property type="entry name" value="Ribonuclease H-like superfamily/Ribonuclease H"/>
    <property type="match status" value="1"/>
</dbReference>
<gene>
    <name evidence="4" type="ORF">DFR34_1265</name>
</gene>
<dbReference type="OrthoDB" id="3542865at2"/>
<dbReference type="InterPro" id="IPR012337">
    <property type="entry name" value="RNaseH-like_sf"/>
</dbReference>
<evidence type="ECO:0000259" key="3">
    <source>
        <dbReference type="PROSITE" id="PS50994"/>
    </source>
</evidence>
<dbReference type="GO" id="GO:0003676">
    <property type="term" value="F:nucleic acid binding"/>
    <property type="evidence" value="ECO:0007669"/>
    <property type="project" value="InterPro"/>
</dbReference>
<reference evidence="4 5" key="1">
    <citation type="submission" date="2018-05" db="EMBL/GenBank/DDBJ databases">
        <title>Genomic Encyclopedia of Type Strains, Phase IV (KMG-IV): sequencing the most valuable type-strain genomes for metagenomic binning, comparative biology and taxonomic classification.</title>
        <authorList>
            <person name="Goeker M."/>
        </authorList>
    </citation>
    <scope>NUCLEOTIDE SEQUENCE [LARGE SCALE GENOMIC DNA]</scope>
    <source>
        <strain evidence="4 5">DSM 29661</strain>
    </source>
</reference>
<dbReference type="PROSITE" id="PS50532">
    <property type="entry name" value="HTH_IS408"/>
    <property type="match status" value="1"/>
</dbReference>
<feature type="domain" description="Integrase catalytic" evidence="3">
    <location>
        <begin position="129"/>
        <end position="311"/>
    </location>
</feature>
<protein>
    <submittedName>
        <fullName evidence="4">Transposase</fullName>
    </submittedName>
</protein>
<dbReference type="PANTHER" id="PTHR35004">
    <property type="entry name" value="TRANSPOSASE RV3428C-RELATED"/>
    <property type="match status" value="1"/>
</dbReference>
<name>A0A318L382_9NEIS</name>
<dbReference type="AlphaFoldDB" id="A0A318L382"/>
<proteinExistence type="inferred from homology"/>
<evidence type="ECO:0000259" key="2">
    <source>
        <dbReference type="PROSITE" id="PS50532"/>
    </source>
</evidence>
<dbReference type="Proteomes" id="UP000247555">
    <property type="component" value="Unassembled WGS sequence"/>
</dbReference>
<dbReference type="NCBIfam" id="NF033546">
    <property type="entry name" value="transpos_IS21"/>
    <property type="match status" value="1"/>
</dbReference>
<dbReference type="EMBL" id="QJKI01000026">
    <property type="protein sequence ID" value="PXX75232.1"/>
    <property type="molecule type" value="Genomic_DNA"/>
</dbReference>
<dbReference type="InterPro" id="IPR001584">
    <property type="entry name" value="Integrase_cat-core"/>
</dbReference>
<feature type="domain" description="HTH IS408-type" evidence="2">
    <location>
        <begin position="4"/>
        <end position="85"/>
    </location>
</feature>
<dbReference type="PROSITE" id="PS50994">
    <property type="entry name" value="INTEGRASE"/>
    <property type="match status" value="1"/>
</dbReference>
<dbReference type="InterPro" id="IPR017895">
    <property type="entry name" value="HTH_IS408/IS1162_type"/>
</dbReference>
<evidence type="ECO:0000313" key="4">
    <source>
        <dbReference type="EMBL" id="PXX75232.1"/>
    </source>
</evidence>
<dbReference type="InterPro" id="IPR054353">
    <property type="entry name" value="IstA-like_C"/>
</dbReference>
<accession>A0A318L382</accession>
<dbReference type="RefSeq" id="WP_110391889.1">
    <property type="nucleotide sequence ID" value="NZ_QJKI01000026.1"/>
</dbReference>
<evidence type="ECO:0000313" key="5">
    <source>
        <dbReference type="Proteomes" id="UP000247555"/>
    </source>
</evidence>
<dbReference type="Pfam" id="PF22483">
    <property type="entry name" value="Mu-transpos_C_2"/>
    <property type="match status" value="1"/>
</dbReference>
<organism evidence="4 5">
    <name type="scientific">Rivihabitans pingtungensis</name>
    <dbReference type="NCBI Taxonomy" id="1054498"/>
    <lineage>
        <taxon>Bacteria</taxon>
        <taxon>Pseudomonadati</taxon>
        <taxon>Pseudomonadota</taxon>
        <taxon>Betaproteobacteria</taxon>
        <taxon>Neisseriales</taxon>
        <taxon>Aquaspirillaceae</taxon>
        <taxon>Rivihabitans</taxon>
    </lineage>
</organism>
<dbReference type="SUPFAM" id="SSF53098">
    <property type="entry name" value="Ribonuclease H-like"/>
    <property type="match status" value="1"/>
</dbReference>